<dbReference type="Gene3D" id="2.40.100.20">
    <property type="match status" value="1"/>
</dbReference>
<evidence type="ECO:0000259" key="1">
    <source>
        <dbReference type="Pfam" id="PF04126"/>
    </source>
</evidence>
<proteinExistence type="predicted"/>
<protein>
    <recommendedName>
        <fullName evidence="1">Cyclophilin TM1367-like domain-containing protein</fullName>
    </recommendedName>
</protein>
<dbReference type="EMBL" id="UINC01225145">
    <property type="protein sequence ID" value="SVE55078.1"/>
    <property type="molecule type" value="Genomic_DNA"/>
</dbReference>
<sequence length="125" mass="13534">MMRKILITISNLSVSAELNSSISADKIWEALPLSGSVNVWGDEIYFEIPVSLKEVSDAQQEVEVGTLAYWPPGSALCVFFGKTPVSTSDKPKAYSPVNILGLVDGDSKVFKIVEAGDQIVIDKET</sequence>
<dbReference type="InterPro" id="IPR025658">
    <property type="entry name" value="Cyclophilin_TM1367"/>
</dbReference>
<dbReference type="InterPro" id="IPR029000">
    <property type="entry name" value="Cyclophilin-like_dom_sf"/>
</dbReference>
<evidence type="ECO:0000313" key="2">
    <source>
        <dbReference type="EMBL" id="SVE55078.1"/>
    </source>
</evidence>
<accession>A0A383EG49</accession>
<dbReference type="SUPFAM" id="SSF50891">
    <property type="entry name" value="Cyclophilin-like"/>
    <property type="match status" value="1"/>
</dbReference>
<organism evidence="2">
    <name type="scientific">marine metagenome</name>
    <dbReference type="NCBI Taxonomy" id="408172"/>
    <lineage>
        <taxon>unclassified sequences</taxon>
        <taxon>metagenomes</taxon>
        <taxon>ecological metagenomes</taxon>
    </lineage>
</organism>
<gene>
    <name evidence="2" type="ORF">METZ01_LOCUS507932</name>
</gene>
<dbReference type="Pfam" id="PF04126">
    <property type="entry name" value="Cyclophil_like"/>
    <property type="match status" value="1"/>
</dbReference>
<feature type="domain" description="Cyclophilin TM1367-like" evidence="1">
    <location>
        <begin position="4"/>
        <end position="121"/>
    </location>
</feature>
<dbReference type="AlphaFoldDB" id="A0A383EG49"/>
<name>A0A383EG49_9ZZZZ</name>
<reference evidence="2" key="1">
    <citation type="submission" date="2018-05" db="EMBL/GenBank/DDBJ databases">
        <authorList>
            <person name="Lanie J.A."/>
            <person name="Ng W.-L."/>
            <person name="Kazmierczak K.M."/>
            <person name="Andrzejewski T.M."/>
            <person name="Davidsen T.M."/>
            <person name="Wayne K.J."/>
            <person name="Tettelin H."/>
            <person name="Glass J.I."/>
            <person name="Rusch D."/>
            <person name="Podicherti R."/>
            <person name="Tsui H.-C.T."/>
            <person name="Winkler M.E."/>
        </authorList>
    </citation>
    <scope>NUCLEOTIDE SEQUENCE</scope>
</reference>